<dbReference type="InterPro" id="IPR042265">
    <property type="entry name" value="DPH1/DPH2_3"/>
</dbReference>
<gene>
    <name evidence="11" type="primary">dph2</name>
</gene>
<dbReference type="Gene3D" id="3.40.50.11860">
    <property type="entry name" value="Diphthamide synthesis DPH1/DPH2 domain 3"/>
    <property type="match status" value="1"/>
</dbReference>
<comment type="cofactor">
    <cofactor evidence="1 10">
        <name>[4Fe-4S] cluster</name>
        <dbReference type="ChEBI" id="CHEBI:49883"/>
    </cofactor>
</comment>
<dbReference type="AlphaFoldDB" id="Q3SA68"/>
<keyword evidence="8 10" id="KW-0411">Iron-sulfur</keyword>
<dbReference type="GO" id="GO:0046872">
    <property type="term" value="F:metal ion binding"/>
    <property type="evidence" value="ECO:0007669"/>
    <property type="project" value="UniProtKB-KW"/>
</dbReference>
<dbReference type="GO" id="GO:0090560">
    <property type="term" value="F:2-(3-amino-3-carboxypropyl)histidine synthase activity"/>
    <property type="evidence" value="ECO:0007669"/>
    <property type="project" value="UniProtKB-UniRule"/>
</dbReference>
<dbReference type="SFLD" id="SFLDS00032">
    <property type="entry name" value="Radical_SAM_3-amino-3-carboxyp"/>
    <property type="match status" value="1"/>
</dbReference>
<accession>Q3SA68</accession>
<dbReference type="EC" id="2.5.1.108" evidence="3 10"/>
<proteinExistence type="inferred from homology"/>
<dbReference type="InterPro" id="IPR016435">
    <property type="entry name" value="DPH1/DPH2"/>
</dbReference>
<dbReference type="Gene3D" id="3.40.50.11840">
    <property type="entry name" value="Diphthamide synthesis DPH1/DPH2 domain 1"/>
    <property type="match status" value="1"/>
</dbReference>
<dbReference type="NCBIfam" id="TIGR03682">
    <property type="entry name" value="arCOG04112"/>
    <property type="match status" value="1"/>
</dbReference>
<organism evidence="11">
    <name type="scientific">uncultured euryarchaeote Alv-FOS4</name>
    <dbReference type="NCBI Taxonomy" id="337893"/>
    <lineage>
        <taxon>Archaea</taxon>
        <taxon>Methanobacteriati</taxon>
        <taxon>Methanobacteriota</taxon>
        <taxon>environmental samples</taxon>
    </lineage>
</organism>
<evidence type="ECO:0000256" key="9">
    <source>
        <dbReference type="ARBA" id="ARBA00048403"/>
    </source>
</evidence>
<dbReference type="InterPro" id="IPR042263">
    <property type="entry name" value="DPH1/DPH2_1"/>
</dbReference>
<dbReference type="UniPathway" id="UPA00559"/>
<dbReference type="PIRSF" id="PIRSF004967">
    <property type="entry name" value="DPH1"/>
    <property type="match status" value="1"/>
</dbReference>
<keyword evidence="6 10" id="KW-0479">Metal-binding</keyword>
<reference evidence="11" key="1">
    <citation type="submission" date="2005-07" db="EMBL/GenBank/DDBJ databases">
        <title>A hyperthermophilic lifestyle for uncultured Archaea of the DHVE2 lineage: evidence from environmental genomics.</title>
        <authorList>
            <person name="Moussard H."/>
            <person name="Hennecke G."/>
            <person name="Moreira D."/>
            <person name="Jouffe V."/>
            <person name="Lopez-Garcia P."/>
            <person name="Jeanthon C."/>
        </authorList>
    </citation>
    <scope>NUCLEOTIDE SEQUENCE</scope>
</reference>
<evidence type="ECO:0000256" key="2">
    <source>
        <dbReference type="ARBA" id="ARBA00005156"/>
    </source>
</evidence>
<dbReference type="NCBIfam" id="TIGR00322">
    <property type="entry name" value="diphth2_R"/>
    <property type="match status" value="1"/>
</dbReference>
<dbReference type="InterPro" id="IPR022428">
    <property type="entry name" value="Dph2_arc"/>
</dbReference>
<evidence type="ECO:0000256" key="3">
    <source>
        <dbReference type="ARBA" id="ARBA00012221"/>
    </source>
</evidence>
<dbReference type="EMBL" id="DQ118404">
    <property type="protein sequence ID" value="AAZ32514.1"/>
    <property type="molecule type" value="Genomic_DNA"/>
</dbReference>
<keyword evidence="10" id="KW-0004">4Fe-4S</keyword>
<sequence length="326" mass="36519">MIQYSVDFAALTEEIKKRGYERVLLQLPEGLTVQATEFAEQLSEFEVYISSTPTYGACDIEVYPDMLTVHIGHSPIPNIKYPDNIIFVEAFSDASFTAVAELFASFNDCENVGIVASVQHIKKIQDVKNILESHGKKVMIGRGDSRITYPGQVLGCNFSAAREVADEVDCFAFLGTGVFHALGVRVSTGKSTFILDPYSGTTTDVESDADRFVRQRFGAIVKAQEAETFGIIVGAKIGQRRRALARAMKNMIEDAGKKAYLIYSDITSPERFYYAVDVFVNTSCPRIAYDDYLRFPKPVLTPIELQIALKYKLWENFRFDEIVEVD</sequence>
<comment type="pathway">
    <text evidence="2 10">Protein modification; peptidyl-diphthamide biosynthesis.</text>
</comment>
<evidence type="ECO:0000256" key="4">
    <source>
        <dbReference type="ARBA" id="ARBA00022679"/>
    </source>
</evidence>
<dbReference type="FunFam" id="3.40.50.11860:FF:000001">
    <property type="entry name" value="2-(3-amino-3-carboxypropyl)histidine synthase subunit 2"/>
    <property type="match status" value="1"/>
</dbReference>
<evidence type="ECO:0000256" key="6">
    <source>
        <dbReference type="ARBA" id="ARBA00022723"/>
    </source>
</evidence>
<evidence type="ECO:0000256" key="8">
    <source>
        <dbReference type="ARBA" id="ARBA00023014"/>
    </source>
</evidence>
<dbReference type="Pfam" id="PF01866">
    <property type="entry name" value="Diphthamide_syn"/>
    <property type="match status" value="1"/>
</dbReference>
<dbReference type="InterPro" id="IPR042264">
    <property type="entry name" value="DPH1/DPH2_2"/>
</dbReference>
<keyword evidence="7 10" id="KW-0408">Iron</keyword>
<comment type="catalytic activity">
    <reaction evidence="9 10">
        <text>L-histidyl-[translation elongation factor 2] + S-adenosyl-L-methionine = 2-[(3S)-amino-3-carboxypropyl]-L-histidyl-[translation elongation factor 2] + S-methyl-5'-thioadenosine + H(+)</text>
        <dbReference type="Rhea" id="RHEA:36783"/>
        <dbReference type="Rhea" id="RHEA-COMP:9748"/>
        <dbReference type="Rhea" id="RHEA-COMP:9749"/>
        <dbReference type="ChEBI" id="CHEBI:15378"/>
        <dbReference type="ChEBI" id="CHEBI:17509"/>
        <dbReference type="ChEBI" id="CHEBI:29979"/>
        <dbReference type="ChEBI" id="CHEBI:59789"/>
        <dbReference type="ChEBI" id="CHEBI:73995"/>
        <dbReference type="EC" id="2.5.1.108"/>
    </reaction>
</comment>
<evidence type="ECO:0000313" key="11">
    <source>
        <dbReference type="EMBL" id="AAZ32514.1"/>
    </source>
</evidence>
<evidence type="ECO:0000256" key="7">
    <source>
        <dbReference type="ARBA" id="ARBA00023004"/>
    </source>
</evidence>
<comment type="function">
    <text evidence="10">Catalyzes the first step of diphthamide biosynthesis, i.e. the transfer of the 3-amino-3-carboxypropyl group from S-adenosyl-L-methionine (SAM) to the C2 position of the imidazole ring of the target histidine residue in translation elongation factor 2 (EF-2).</text>
</comment>
<keyword evidence="4 10" id="KW-0808">Transferase</keyword>
<comment type="similarity">
    <text evidence="10">Belongs to the DPH1/DPH2 family.</text>
</comment>
<evidence type="ECO:0000256" key="5">
    <source>
        <dbReference type="ARBA" id="ARBA00022691"/>
    </source>
</evidence>
<name>Q3SA68_9EURY</name>
<protein>
    <recommendedName>
        <fullName evidence="3 10">2-(3-amino-3-carboxypropyl)histidine synthase</fullName>
        <ecNumber evidence="3 10">2.5.1.108</ecNumber>
    </recommendedName>
</protein>
<evidence type="ECO:0000256" key="10">
    <source>
        <dbReference type="PIRNR" id="PIRNR004967"/>
    </source>
</evidence>
<dbReference type="GO" id="GO:0051539">
    <property type="term" value="F:4 iron, 4 sulfur cluster binding"/>
    <property type="evidence" value="ECO:0007669"/>
    <property type="project" value="UniProtKB-UniRule"/>
</dbReference>
<evidence type="ECO:0000256" key="1">
    <source>
        <dbReference type="ARBA" id="ARBA00001966"/>
    </source>
</evidence>
<dbReference type="PANTHER" id="PTHR10762">
    <property type="entry name" value="DIPHTHAMIDE BIOSYNTHESIS PROTEIN"/>
    <property type="match status" value="1"/>
</dbReference>
<dbReference type="Gene3D" id="3.40.50.11850">
    <property type="entry name" value="Diphthamide synthesis DPH1/DPH2 domain 2"/>
    <property type="match status" value="1"/>
</dbReference>
<dbReference type="GO" id="GO:0017183">
    <property type="term" value="P:protein histidyl modification to diphthamide"/>
    <property type="evidence" value="ECO:0007669"/>
    <property type="project" value="UniProtKB-UniRule"/>
</dbReference>
<dbReference type="PANTHER" id="PTHR10762:SF1">
    <property type="entry name" value="2-(3-AMINO-3-CARBOXYPROPYL)HISTIDINE SYNTHASE SUBUNIT 1"/>
    <property type="match status" value="1"/>
</dbReference>
<keyword evidence="5 10" id="KW-0949">S-adenosyl-L-methionine</keyword>
<dbReference type="InterPro" id="IPR035435">
    <property type="entry name" value="DPH1/DPH2_euk_archaea"/>
</dbReference>